<dbReference type="AlphaFoldDB" id="A0AAU9JW05"/>
<dbReference type="InterPro" id="IPR001005">
    <property type="entry name" value="SANT/Myb"/>
</dbReference>
<dbReference type="SMART" id="SM00717">
    <property type="entry name" value="SANT"/>
    <property type="match status" value="1"/>
</dbReference>
<dbReference type="CDD" id="cd00167">
    <property type="entry name" value="SANT"/>
    <property type="match status" value="1"/>
</dbReference>
<feature type="domain" description="SANT" evidence="6">
    <location>
        <begin position="14"/>
        <end position="65"/>
    </location>
</feature>
<protein>
    <submittedName>
        <fullName evidence="8">Uncharacterized protein</fullName>
    </submittedName>
</protein>
<dbReference type="EMBL" id="CAJZBQ010000048">
    <property type="protein sequence ID" value="CAG9329795.1"/>
    <property type="molecule type" value="Genomic_DNA"/>
</dbReference>
<comment type="caution">
    <text evidence="8">The sequence shown here is derived from an EMBL/GenBank/DDBJ whole genome shotgun (WGS) entry which is preliminary data.</text>
</comment>
<organism evidence="8 9">
    <name type="scientific">Blepharisma stoltei</name>
    <dbReference type="NCBI Taxonomy" id="1481888"/>
    <lineage>
        <taxon>Eukaryota</taxon>
        <taxon>Sar</taxon>
        <taxon>Alveolata</taxon>
        <taxon>Ciliophora</taxon>
        <taxon>Postciliodesmatophora</taxon>
        <taxon>Heterotrichea</taxon>
        <taxon>Heterotrichida</taxon>
        <taxon>Blepharismidae</taxon>
        <taxon>Blepharisma</taxon>
    </lineage>
</organism>
<dbReference type="InterPro" id="IPR006447">
    <property type="entry name" value="Myb_dom_plants"/>
</dbReference>
<keyword evidence="9" id="KW-1185">Reference proteome</keyword>
<evidence type="ECO:0000259" key="7">
    <source>
        <dbReference type="PROSITE" id="PS51294"/>
    </source>
</evidence>
<evidence type="ECO:0000256" key="4">
    <source>
        <dbReference type="ARBA" id="ARBA00023242"/>
    </source>
</evidence>
<evidence type="ECO:0000313" key="9">
    <source>
        <dbReference type="Proteomes" id="UP001162131"/>
    </source>
</evidence>
<evidence type="ECO:0000256" key="2">
    <source>
        <dbReference type="ARBA" id="ARBA00023125"/>
    </source>
</evidence>
<evidence type="ECO:0000259" key="5">
    <source>
        <dbReference type="PROSITE" id="PS50090"/>
    </source>
</evidence>
<evidence type="ECO:0000313" key="8">
    <source>
        <dbReference type="EMBL" id="CAG9329795.1"/>
    </source>
</evidence>
<dbReference type="GO" id="GO:0003677">
    <property type="term" value="F:DNA binding"/>
    <property type="evidence" value="ECO:0007669"/>
    <property type="project" value="UniProtKB-KW"/>
</dbReference>
<dbReference type="Pfam" id="PF00249">
    <property type="entry name" value="Myb_DNA-binding"/>
    <property type="match status" value="1"/>
</dbReference>
<feature type="domain" description="Myb-like" evidence="5">
    <location>
        <begin position="11"/>
        <end position="61"/>
    </location>
</feature>
<feature type="domain" description="HTH myb-type" evidence="7">
    <location>
        <begin position="15"/>
        <end position="65"/>
    </location>
</feature>
<dbReference type="Gene3D" id="1.10.10.60">
    <property type="entry name" value="Homeodomain-like"/>
    <property type="match status" value="1"/>
</dbReference>
<dbReference type="PROSITE" id="PS50090">
    <property type="entry name" value="MYB_LIKE"/>
    <property type="match status" value="1"/>
</dbReference>
<evidence type="ECO:0000256" key="1">
    <source>
        <dbReference type="ARBA" id="ARBA00023015"/>
    </source>
</evidence>
<dbReference type="InterPro" id="IPR009057">
    <property type="entry name" value="Homeodomain-like_sf"/>
</dbReference>
<keyword evidence="4" id="KW-0539">Nucleus</keyword>
<dbReference type="SUPFAM" id="SSF46689">
    <property type="entry name" value="Homeodomain-like"/>
    <property type="match status" value="1"/>
</dbReference>
<keyword evidence="3" id="KW-0804">Transcription</keyword>
<dbReference type="InterPro" id="IPR017884">
    <property type="entry name" value="SANT_dom"/>
</dbReference>
<gene>
    <name evidence="8" type="ORF">BSTOLATCC_MIC49411</name>
</gene>
<name>A0AAU9JW05_9CILI</name>
<dbReference type="Proteomes" id="UP001162131">
    <property type="component" value="Unassembled WGS sequence"/>
</dbReference>
<dbReference type="NCBIfam" id="TIGR01557">
    <property type="entry name" value="myb_SHAQKYF"/>
    <property type="match status" value="1"/>
</dbReference>
<keyword evidence="2" id="KW-0238">DNA-binding</keyword>
<evidence type="ECO:0000256" key="3">
    <source>
        <dbReference type="ARBA" id="ARBA00023163"/>
    </source>
</evidence>
<evidence type="ECO:0000259" key="6">
    <source>
        <dbReference type="PROSITE" id="PS51293"/>
    </source>
</evidence>
<dbReference type="InterPro" id="IPR017930">
    <property type="entry name" value="Myb_dom"/>
</dbReference>
<proteinExistence type="predicted"/>
<reference evidence="8" key="1">
    <citation type="submission" date="2021-09" db="EMBL/GenBank/DDBJ databases">
        <authorList>
            <consortium name="AG Swart"/>
            <person name="Singh M."/>
            <person name="Singh A."/>
            <person name="Seah K."/>
            <person name="Emmerich C."/>
        </authorList>
    </citation>
    <scope>NUCLEOTIDE SEQUENCE</scope>
    <source>
        <strain evidence="8">ATCC30299</strain>
    </source>
</reference>
<sequence length="119" mass="14051">MKVYSECESSTDEGRTGRWTLKEHEDFMRGVSFYGKDWKKIADFLGTRTPVQVRSHAQKFYLREETVKKSKRKSHKAFKFQPISIEVYAKKDKSTQYGEGVLFPGTEENQNISKMYFLY</sequence>
<dbReference type="PROSITE" id="PS51293">
    <property type="entry name" value="SANT"/>
    <property type="match status" value="1"/>
</dbReference>
<dbReference type="PANTHER" id="PTHR12802">
    <property type="entry name" value="SWI/SNF COMPLEX-RELATED"/>
    <property type="match status" value="1"/>
</dbReference>
<keyword evidence="1" id="KW-0805">Transcription regulation</keyword>
<dbReference type="PROSITE" id="PS51294">
    <property type="entry name" value="HTH_MYB"/>
    <property type="match status" value="1"/>
</dbReference>
<accession>A0AAU9JW05</accession>